<reference evidence="3" key="1">
    <citation type="journal article" date="2019" name="Int. J. Syst. Evol. Microbiol.">
        <title>The Global Catalogue of Microorganisms (GCM) 10K type strain sequencing project: providing services to taxonomists for standard genome sequencing and annotation.</title>
        <authorList>
            <consortium name="The Broad Institute Genomics Platform"/>
            <consortium name="The Broad Institute Genome Sequencing Center for Infectious Disease"/>
            <person name="Wu L."/>
            <person name="Ma J."/>
        </authorList>
    </citation>
    <scope>NUCLEOTIDE SEQUENCE [LARGE SCALE GENOMIC DNA]</scope>
    <source>
        <strain evidence="3">IBRC-M 10490</strain>
    </source>
</reference>
<proteinExistence type="predicted"/>
<evidence type="ECO:0000256" key="1">
    <source>
        <dbReference type="SAM" id="MobiDB-lite"/>
    </source>
</evidence>
<accession>A0ABV8VJS1</accession>
<protein>
    <submittedName>
        <fullName evidence="2">Contact-dependent growth inhibition system immunity protein</fullName>
    </submittedName>
</protein>
<sequence>MPANPSDQQSVEQIEGEAWPEPASDATYVVRRIHQLRRVPVGELSIEDLRIMVSQSVGTVAVLPRVLDLLEENPLSAGDFYPGDLLVATAASPCPLVGSRRTAGQGTAHSPASGYRDRSAERSSGP</sequence>
<feature type="region of interest" description="Disordered" evidence="1">
    <location>
        <begin position="97"/>
        <end position="126"/>
    </location>
</feature>
<name>A0ABV8VJS1_9NOCA</name>
<gene>
    <name evidence="2" type="ORF">ACFO5K_19470</name>
</gene>
<evidence type="ECO:0000313" key="3">
    <source>
        <dbReference type="Proteomes" id="UP001595844"/>
    </source>
</evidence>
<dbReference type="RefSeq" id="WP_378564733.1">
    <property type="nucleotide sequence ID" value="NZ_JBHSDL010000025.1"/>
</dbReference>
<dbReference type="InterPro" id="IPR040547">
    <property type="entry name" value="CdiI"/>
</dbReference>
<organism evidence="2 3">
    <name type="scientific">Nocardia halotolerans</name>
    <dbReference type="NCBI Taxonomy" id="1755878"/>
    <lineage>
        <taxon>Bacteria</taxon>
        <taxon>Bacillati</taxon>
        <taxon>Actinomycetota</taxon>
        <taxon>Actinomycetes</taxon>
        <taxon>Mycobacteriales</taxon>
        <taxon>Nocardiaceae</taxon>
        <taxon>Nocardia</taxon>
    </lineage>
</organism>
<evidence type="ECO:0000313" key="2">
    <source>
        <dbReference type="EMBL" id="MFC4376281.1"/>
    </source>
</evidence>
<dbReference type="Proteomes" id="UP001595844">
    <property type="component" value="Unassembled WGS sequence"/>
</dbReference>
<dbReference type="EMBL" id="JBHSDL010000025">
    <property type="protein sequence ID" value="MFC4376281.1"/>
    <property type="molecule type" value="Genomic_DNA"/>
</dbReference>
<dbReference type="CDD" id="cd20691">
    <property type="entry name" value="CdiI_EC536-like"/>
    <property type="match status" value="1"/>
</dbReference>
<comment type="caution">
    <text evidence="2">The sequence shown here is derived from an EMBL/GenBank/DDBJ whole genome shotgun (WGS) entry which is preliminary data.</text>
</comment>
<keyword evidence="3" id="KW-1185">Reference proteome</keyword>
<feature type="compositionally biased region" description="Basic and acidic residues" evidence="1">
    <location>
        <begin position="115"/>
        <end position="126"/>
    </location>
</feature>
<dbReference type="Pfam" id="PF18616">
    <property type="entry name" value="CdiI_3"/>
    <property type="match status" value="1"/>
</dbReference>